<feature type="signal peptide" evidence="1">
    <location>
        <begin position="1"/>
        <end position="17"/>
    </location>
</feature>
<keyword evidence="1" id="KW-0732">Signal</keyword>
<evidence type="ECO:0000313" key="2">
    <source>
        <dbReference type="EMBL" id="JAP19676.1"/>
    </source>
</evidence>
<reference evidence="2" key="1">
    <citation type="submission" date="2015-12" db="EMBL/GenBank/DDBJ databases">
        <title>Gene expression during late stages of embryo sac development: a critical building block for successful pollen-pistil interactions.</title>
        <authorList>
            <person name="Liu Y."/>
            <person name="Joly V."/>
            <person name="Sabar M."/>
            <person name="Matton D.P."/>
        </authorList>
    </citation>
    <scope>NUCLEOTIDE SEQUENCE</scope>
</reference>
<evidence type="ECO:0000256" key="1">
    <source>
        <dbReference type="SAM" id="SignalP"/>
    </source>
</evidence>
<accession>A0A0V0HGU8</accession>
<feature type="chain" id="PRO_5006865905" evidence="1">
    <location>
        <begin position="18"/>
        <end position="71"/>
    </location>
</feature>
<sequence length="71" mass="8037">MVILMVLSLLLPDHYHQQPDNFQPRLCKLVSSGPVNPKRNFSISRSHSCCYCSRCNHSQSSLGFPPYGLCQ</sequence>
<dbReference type="AlphaFoldDB" id="A0A0V0HGU8"/>
<name>A0A0V0HGU8_SOLCH</name>
<proteinExistence type="predicted"/>
<dbReference type="EMBL" id="GEDG01019756">
    <property type="protein sequence ID" value="JAP19676.1"/>
    <property type="molecule type" value="Transcribed_RNA"/>
</dbReference>
<organism evidence="2">
    <name type="scientific">Solanum chacoense</name>
    <name type="common">Chaco potato</name>
    <dbReference type="NCBI Taxonomy" id="4108"/>
    <lineage>
        <taxon>Eukaryota</taxon>
        <taxon>Viridiplantae</taxon>
        <taxon>Streptophyta</taxon>
        <taxon>Embryophyta</taxon>
        <taxon>Tracheophyta</taxon>
        <taxon>Spermatophyta</taxon>
        <taxon>Magnoliopsida</taxon>
        <taxon>eudicotyledons</taxon>
        <taxon>Gunneridae</taxon>
        <taxon>Pentapetalae</taxon>
        <taxon>asterids</taxon>
        <taxon>lamiids</taxon>
        <taxon>Solanales</taxon>
        <taxon>Solanaceae</taxon>
        <taxon>Solanoideae</taxon>
        <taxon>Solaneae</taxon>
        <taxon>Solanum</taxon>
    </lineage>
</organism>
<protein>
    <submittedName>
        <fullName evidence="2">Putative ovule protein</fullName>
    </submittedName>
</protein>